<dbReference type="EMBL" id="JAQQCF010000013">
    <property type="protein sequence ID" value="MFM0638262.1"/>
    <property type="molecule type" value="Genomic_DNA"/>
</dbReference>
<evidence type="ECO:0000256" key="2">
    <source>
        <dbReference type="ARBA" id="ARBA00022801"/>
    </source>
</evidence>
<evidence type="ECO:0000256" key="4">
    <source>
        <dbReference type="RuleBase" id="RU003690"/>
    </source>
</evidence>
<accession>A0ABW9DTC8</accession>
<organism evidence="5 6">
    <name type="scientific">Paraburkholderia metrosideri</name>
    <dbReference type="NCBI Taxonomy" id="580937"/>
    <lineage>
        <taxon>Bacteria</taxon>
        <taxon>Pseudomonadati</taxon>
        <taxon>Pseudomonadota</taxon>
        <taxon>Betaproteobacteria</taxon>
        <taxon>Burkholderiales</taxon>
        <taxon>Burkholderiaceae</taxon>
        <taxon>Paraburkholderia</taxon>
    </lineage>
</organism>
<keyword evidence="3" id="KW-0326">Glycosidase</keyword>
<proteinExistence type="inferred from homology"/>
<dbReference type="Proteomes" id="UP001629432">
    <property type="component" value="Unassembled WGS sequence"/>
</dbReference>
<dbReference type="SUPFAM" id="SSF51445">
    <property type="entry name" value="(Trans)glycosidases"/>
    <property type="match status" value="1"/>
</dbReference>
<name>A0ABW9DTC8_9BURK</name>
<dbReference type="InterPro" id="IPR017853">
    <property type="entry name" value="GH"/>
</dbReference>
<reference evidence="5 6" key="1">
    <citation type="journal article" date="2024" name="Chem. Sci.">
        <title>Discovery of megapolipeptins by genome mining of a Burkholderiales bacteria collection.</title>
        <authorList>
            <person name="Paulo B.S."/>
            <person name="Recchia M.J.J."/>
            <person name="Lee S."/>
            <person name="Fergusson C.H."/>
            <person name="Romanowski S.B."/>
            <person name="Hernandez A."/>
            <person name="Krull N."/>
            <person name="Liu D.Y."/>
            <person name="Cavanagh H."/>
            <person name="Bos A."/>
            <person name="Gray C.A."/>
            <person name="Murphy B.T."/>
            <person name="Linington R.G."/>
            <person name="Eustaquio A.S."/>
        </authorList>
    </citation>
    <scope>NUCLEOTIDE SEQUENCE [LARGE SCALE GENOMIC DNA]</scope>
    <source>
        <strain evidence="5 6">RL17-338-BIC-A</strain>
    </source>
</reference>
<dbReference type="InterPro" id="IPR001360">
    <property type="entry name" value="Glyco_hydro_1"/>
</dbReference>
<dbReference type="Gene3D" id="3.20.20.80">
    <property type="entry name" value="Glycosidases"/>
    <property type="match status" value="1"/>
</dbReference>
<keyword evidence="6" id="KW-1185">Reference proteome</keyword>
<dbReference type="Pfam" id="PF00232">
    <property type="entry name" value="Glyco_hydro_1"/>
    <property type="match status" value="2"/>
</dbReference>
<evidence type="ECO:0000313" key="6">
    <source>
        <dbReference type="Proteomes" id="UP001629432"/>
    </source>
</evidence>
<keyword evidence="2" id="KW-0378">Hydrolase</keyword>
<dbReference type="RefSeq" id="WP_408228375.1">
    <property type="nucleotide sequence ID" value="NZ_JAQQCF010000013.1"/>
</dbReference>
<gene>
    <name evidence="5" type="ORF">PQQ63_16315</name>
</gene>
<evidence type="ECO:0000256" key="3">
    <source>
        <dbReference type="ARBA" id="ARBA00023295"/>
    </source>
</evidence>
<comment type="similarity">
    <text evidence="1 4">Belongs to the glycosyl hydrolase 1 family.</text>
</comment>
<sequence>MDALIPARRHNPAPPHANGRRDLTLEKAILTNDRTPRAVPKDFLWGVAISGHQSEGNNVASDVWLAEHVTPTVFAEPSRDACDSYHRFGDDVAIAADLGLNCYRFGIEWARIEPEPGQFSSAELDRYARLIDRCLERGLAPMLTYSHFTVPRWFAARGGFEVADGADLFARFAEAATRRLGEHLIAATTFNEANIQRLIKLLLSKPEAQPAIDAMLAACAQRCGSPRFSSLLFADAEKTEAVLIDAHRKALQAIKAGPGNFPVGLNLTMQEVQGVGDGNLAEYMTDSLYGPWLDEAAMTDFIGVQTYTRVRVDASGQAALAPDTEMTAAGYEFYPQALGATIRLAASRTGRPVYVTESGIATDDDTRRIAYIDAALAEVRKCLDDGIDVRSYIHWSLLDNFEWTSGYDQRFGLVGVDFETFQRTPKPSAFHLGAIARRGEL</sequence>
<evidence type="ECO:0000313" key="5">
    <source>
        <dbReference type="EMBL" id="MFM0638262.1"/>
    </source>
</evidence>
<dbReference type="PANTHER" id="PTHR10353">
    <property type="entry name" value="GLYCOSYL HYDROLASE"/>
    <property type="match status" value="1"/>
</dbReference>
<dbReference type="PRINTS" id="PR00131">
    <property type="entry name" value="GLHYDRLASE1"/>
</dbReference>
<comment type="caution">
    <text evidence="5">The sequence shown here is derived from an EMBL/GenBank/DDBJ whole genome shotgun (WGS) entry which is preliminary data.</text>
</comment>
<evidence type="ECO:0000256" key="1">
    <source>
        <dbReference type="ARBA" id="ARBA00010838"/>
    </source>
</evidence>
<protein>
    <submittedName>
        <fullName evidence="5">Family 1 glycosylhydrolase</fullName>
    </submittedName>
</protein>
<dbReference type="PANTHER" id="PTHR10353:SF36">
    <property type="entry name" value="LP05116P"/>
    <property type="match status" value="1"/>
</dbReference>